<evidence type="ECO:0000313" key="2">
    <source>
        <dbReference type="Proteomes" id="UP000295696"/>
    </source>
</evidence>
<dbReference type="OrthoDB" id="7778431at2"/>
<organism evidence="1 2">
    <name type="scientific">Primorskyibacter sedentarius</name>
    <dbReference type="NCBI Taxonomy" id="745311"/>
    <lineage>
        <taxon>Bacteria</taxon>
        <taxon>Pseudomonadati</taxon>
        <taxon>Pseudomonadota</taxon>
        <taxon>Alphaproteobacteria</taxon>
        <taxon>Rhodobacterales</taxon>
        <taxon>Roseobacteraceae</taxon>
        <taxon>Primorskyibacter</taxon>
    </lineage>
</organism>
<dbReference type="EMBL" id="SLZU01000001">
    <property type="protein sequence ID" value="TCS66982.1"/>
    <property type="molecule type" value="Genomic_DNA"/>
</dbReference>
<protein>
    <submittedName>
        <fullName evidence="1">Uncharacterized protein</fullName>
    </submittedName>
</protein>
<dbReference type="AlphaFoldDB" id="A0A4R3JN50"/>
<keyword evidence="2" id="KW-1185">Reference proteome</keyword>
<dbReference type="Proteomes" id="UP000295696">
    <property type="component" value="Unassembled WGS sequence"/>
</dbReference>
<sequence length="89" mass="9866">MKGDAIDPKGLIHESYRIDGITIEECRSIFMDWALAVPVDTDTSANIRLLLDRFGSGRADHPMTRVLLEGLEGGTKARRRGGWRGRRGG</sequence>
<gene>
    <name evidence="1" type="ORF">EDD52_10171</name>
</gene>
<name>A0A4R3JN50_9RHOB</name>
<accession>A0A4R3JN50</accession>
<proteinExistence type="predicted"/>
<comment type="caution">
    <text evidence="1">The sequence shown here is derived from an EMBL/GenBank/DDBJ whole genome shotgun (WGS) entry which is preliminary data.</text>
</comment>
<evidence type="ECO:0000313" key="1">
    <source>
        <dbReference type="EMBL" id="TCS66982.1"/>
    </source>
</evidence>
<reference evidence="1 2" key="1">
    <citation type="submission" date="2019-03" db="EMBL/GenBank/DDBJ databases">
        <title>Genomic Encyclopedia of Type Strains, Phase IV (KMG-IV): sequencing the most valuable type-strain genomes for metagenomic binning, comparative biology and taxonomic classification.</title>
        <authorList>
            <person name="Goeker M."/>
        </authorList>
    </citation>
    <scope>NUCLEOTIDE SEQUENCE [LARGE SCALE GENOMIC DNA]</scope>
    <source>
        <strain evidence="1 2">DSM 104836</strain>
    </source>
</reference>
<dbReference type="RefSeq" id="WP_132241042.1">
    <property type="nucleotide sequence ID" value="NZ_CBDUOC010000077.1"/>
</dbReference>